<protein>
    <recommendedName>
        <fullName evidence="3">4-vinyl reductase 4VR domain-containing protein</fullName>
    </recommendedName>
</protein>
<organism evidence="1 2">
    <name type="scientific">candidate division WOR_3 bacterium SM23_42</name>
    <dbReference type="NCBI Taxonomy" id="1703779"/>
    <lineage>
        <taxon>Bacteria</taxon>
        <taxon>Bacteria division WOR-3</taxon>
    </lineage>
</organism>
<name>A0A0S8FTN0_UNCW3</name>
<evidence type="ECO:0000313" key="2">
    <source>
        <dbReference type="Proteomes" id="UP000051373"/>
    </source>
</evidence>
<comment type="caution">
    <text evidence="1">The sequence shown here is derived from an EMBL/GenBank/DDBJ whole genome shotgun (WGS) entry which is preliminary data.</text>
</comment>
<dbReference type="Proteomes" id="UP000051373">
    <property type="component" value="Unassembled WGS sequence"/>
</dbReference>
<dbReference type="AlphaFoldDB" id="A0A0S8FTN0"/>
<gene>
    <name evidence="1" type="ORF">AMJ83_06335</name>
</gene>
<dbReference type="EMBL" id="LJUJ01000010">
    <property type="protein sequence ID" value="KPK63633.1"/>
    <property type="molecule type" value="Genomic_DNA"/>
</dbReference>
<evidence type="ECO:0008006" key="3">
    <source>
        <dbReference type="Google" id="ProtNLM"/>
    </source>
</evidence>
<sequence length="198" mass="23057">MITRAEFQDIIKLEGQARGSTLNTDAAYVESQEGKEGLHKVEAAFRQLGYPVEYKHIKDMGWYPICLRVLSLRVIQDVFGLKPMDLRTMGDTAPKFSFLVKVFMKFTGVSELAARRVPGYWRMHYSVGDMCASEVNGQAGYVIVQLTDFKTHQILCRYFEGYFRRLLQFSFVDQDVEIRETKCMFKGDPHHEYRITWK</sequence>
<reference evidence="1 2" key="1">
    <citation type="journal article" date="2015" name="Microbiome">
        <title>Genomic resolution of linkages in carbon, nitrogen, and sulfur cycling among widespread estuary sediment bacteria.</title>
        <authorList>
            <person name="Baker B.J."/>
            <person name="Lazar C.S."/>
            <person name="Teske A.P."/>
            <person name="Dick G.J."/>
        </authorList>
    </citation>
    <scope>NUCLEOTIDE SEQUENCE [LARGE SCALE GENOMIC DNA]</scope>
    <source>
        <strain evidence="1">SM23_42</strain>
    </source>
</reference>
<proteinExistence type="predicted"/>
<evidence type="ECO:0000313" key="1">
    <source>
        <dbReference type="EMBL" id="KPK63633.1"/>
    </source>
</evidence>
<accession>A0A0S8FTN0</accession>